<sequence length="220" mass="24708">MAVVAELTISSEDFDLGRVTSIAGGMHIELERVVPTGDDIMPFFWAKGSNFEQFERAVRENRIVEELQAVAKVGDRVLYHVYWGETVSSLTTILTESEATILEAHGNTPWSFRLRFNDHAGLTEFHNLCQEEGIDFHVERIYTLVEEETGVYTFDITPQQQEALVTAVSEGYFEVPRRTTLKEVSGQLGISPQAASERIRRGADTVLRKVLLSRSAADLD</sequence>
<protein>
    <submittedName>
        <fullName evidence="5">DNA-binding protein</fullName>
    </submittedName>
</protein>
<feature type="domain" description="Bacterioopsin transcriptional activator GAF and HTH associated" evidence="4">
    <location>
        <begin position="5"/>
        <end position="136"/>
    </location>
</feature>
<proteinExistence type="predicted"/>
<comment type="caution">
    <text evidence="5">The sequence shown here is derived from an EMBL/GenBank/DDBJ whole genome shotgun (WGS) entry which is preliminary data.</text>
</comment>
<evidence type="ECO:0000259" key="4">
    <source>
        <dbReference type="Pfam" id="PF15915"/>
    </source>
</evidence>
<dbReference type="InterPro" id="IPR031803">
    <property type="entry name" value="BAT_GAF/HTH-assoc"/>
</dbReference>
<dbReference type="OrthoDB" id="194721at2157"/>
<evidence type="ECO:0000313" key="6">
    <source>
        <dbReference type="Proteomes" id="UP000053157"/>
    </source>
</evidence>
<keyword evidence="5" id="KW-0238">DNA-binding</keyword>
<keyword evidence="2" id="KW-0804">Transcription</keyword>
<name>A0A0W1SW79_9EURY</name>
<dbReference type="InterPro" id="IPR007050">
    <property type="entry name" value="HTH_bacterioopsin"/>
</dbReference>
<evidence type="ECO:0000259" key="3">
    <source>
        <dbReference type="Pfam" id="PF04967"/>
    </source>
</evidence>
<organism evidence="5 6">
    <name type="scientific">Haloferax profundi</name>
    <dbReference type="NCBI Taxonomy" id="1544718"/>
    <lineage>
        <taxon>Archaea</taxon>
        <taxon>Methanobacteriati</taxon>
        <taxon>Methanobacteriota</taxon>
        <taxon>Stenosarchaea group</taxon>
        <taxon>Halobacteria</taxon>
        <taxon>Halobacteriales</taxon>
        <taxon>Haloferacaceae</taxon>
        <taxon>Haloferax</taxon>
    </lineage>
</organism>
<reference evidence="5 6" key="1">
    <citation type="submission" date="2015-12" db="EMBL/GenBank/DDBJ databases">
        <title>Haloferax profundi sp. nov. isolated from the Discovery deep brine-seawater interface in the Red Sea.</title>
        <authorList>
            <person name="Zhang G."/>
            <person name="Stingl U."/>
            <person name="Rashid M."/>
        </authorList>
    </citation>
    <scope>NUCLEOTIDE SEQUENCE [LARGE SCALE GENOMIC DNA]</scope>
    <source>
        <strain evidence="5 6">SB29</strain>
    </source>
</reference>
<dbReference type="PANTHER" id="PTHR34236:SF1">
    <property type="entry name" value="DIMETHYL SULFOXIDE REDUCTASE TRANSCRIPTIONAL ACTIVATOR"/>
    <property type="match status" value="1"/>
</dbReference>
<evidence type="ECO:0000256" key="2">
    <source>
        <dbReference type="ARBA" id="ARBA00023163"/>
    </source>
</evidence>
<dbReference type="RefSeq" id="WP_058570964.1">
    <property type="nucleotide sequence ID" value="NZ_LOPV01000044.1"/>
</dbReference>
<keyword evidence="6" id="KW-1185">Reference proteome</keyword>
<accession>A0A0W1SW79</accession>
<evidence type="ECO:0000313" key="5">
    <source>
        <dbReference type="EMBL" id="KTG30502.1"/>
    </source>
</evidence>
<dbReference type="Pfam" id="PF04967">
    <property type="entry name" value="HTH_10"/>
    <property type="match status" value="1"/>
</dbReference>
<dbReference type="Pfam" id="PF15915">
    <property type="entry name" value="BAT"/>
    <property type="match status" value="1"/>
</dbReference>
<dbReference type="GO" id="GO:0003677">
    <property type="term" value="F:DNA binding"/>
    <property type="evidence" value="ECO:0007669"/>
    <property type="project" value="UniProtKB-KW"/>
</dbReference>
<dbReference type="EMBL" id="LOPV01000044">
    <property type="protein sequence ID" value="KTG30502.1"/>
    <property type="molecule type" value="Genomic_DNA"/>
</dbReference>
<feature type="domain" description="HTH bat-type" evidence="3">
    <location>
        <begin position="156"/>
        <end position="204"/>
    </location>
</feature>
<evidence type="ECO:0000256" key="1">
    <source>
        <dbReference type="ARBA" id="ARBA00023015"/>
    </source>
</evidence>
<dbReference type="Proteomes" id="UP000053157">
    <property type="component" value="Unassembled WGS sequence"/>
</dbReference>
<gene>
    <name evidence="5" type="ORF">AUR66_07630</name>
</gene>
<dbReference type="AlphaFoldDB" id="A0A0W1SW79"/>
<dbReference type="PANTHER" id="PTHR34236">
    <property type="entry name" value="DIMETHYL SULFOXIDE REDUCTASE TRANSCRIPTIONAL ACTIVATOR"/>
    <property type="match status" value="1"/>
</dbReference>
<keyword evidence="1" id="KW-0805">Transcription regulation</keyword>